<name>A0A7Y9JCQ4_9ACTN</name>
<protein>
    <submittedName>
        <fullName evidence="1">Uncharacterized protein</fullName>
    </submittedName>
</protein>
<keyword evidence="2" id="KW-1185">Reference proteome</keyword>
<proteinExistence type="predicted"/>
<evidence type="ECO:0000313" key="1">
    <source>
        <dbReference type="EMBL" id="NYD43673.1"/>
    </source>
</evidence>
<dbReference type="RefSeq" id="WP_179665168.1">
    <property type="nucleotide sequence ID" value="NZ_JACCBG010000001.1"/>
</dbReference>
<dbReference type="AlphaFoldDB" id="A0A7Y9JCQ4"/>
<gene>
    <name evidence="1" type="ORF">BJZ21_003756</name>
</gene>
<dbReference type="EMBL" id="JACCBG010000001">
    <property type="protein sequence ID" value="NYD43673.1"/>
    <property type="molecule type" value="Genomic_DNA"/>
</dbReference>
<organism evidence="1 2">
    <name type="scientific">Nocardioides panaciterrulae</name>
    <dbReference type="NCBI Taxonomy" id="661492"/>
    <lineage>
        <taxon>Bacteria</taxon>
        <taxon>Bacillati</taxon>
        <taxon>Actinomycetota</taxon>
        <taxon>Actinomycetes</taxon>
        <taxon>Propionibacteriales</taxon>
        <taxon>Nocardioidaceae</taxon>
        <taxon>Nocardioides</taxon>
    </lineage>
</organism>
<comment type="caution">
    <text evidence="1">The sequence shown here is derived from an EMBL/GenBank/DDBJ whole genome shotgun (WGS) entry which is preliminary data.</text>
</comment>
<dbReference type="Proteomes" id="UP000535511">
    <property type="component" value="Unassembled WGS sequence"/>
</dbReference>
<evidence type="ECO:0000313" key="2">
    <source>
        <dbReference type="Proteomes" id="UP000535511"/>
    </source>
</evidence>
<accession>A0A7Y9JCQ4</accession>
<sequence length="108" mass="11396">MNAAGVTLVAGGVVAALLPGGLDMARTGDATAPAVRAQLQAPSDARVQHLMQRYRCSTEGFGDQQIPRSSIIRHPDGTVAVVSFDRGWKVFRRDGAGSLVAVCLRPRP</sequence>
<reference evidence="1 2" key="1">
    <citation type="submission" date="2020-07" db="EMBL/GenBank/DDBJ databases">
        <title>Sequencing the genomes of 1000 actinobacteria strains.</title>
        <authorList>
            <person name="Klenk H.-P."/>
        </authorList>
    </citation>
    <scope>NUCLEOTIDE SEQUENCE [LARGE SCALE GENOMIC DNA]</scope>
    <source>
        <strain evidence="1 2">DSM 21350</strain>
    </source>
</reference>